<evidence type="ECO:0000259" key="4">
    <source>
        <dbReference type="Pfam" id="PF13339"/>
    </source>
</evidence>
<dbReference type="GO" id="GO:0006357">
    <property type="term" value="P:regulation of transcription by RNA polymerase II"/>
    <property type="evidence" value="ECO:0007669"/>
    <property type="project" value="TreeGrafter"/>
</dbReference>
<dbReference type="Pfam" id="PF13339">
    <property type="entry name" value="AATF-Che1"/>
    <property type="match status" value="1"/>
</dbReference>
<dbReference type="OrthoDB" id="5783963at2759"/>
<dbReference type="EMBL" id="QDEB01013737">
    <property type="protein sequence ID" value="RZC41827.1"/>
    <property type="molecule type" value="Genomic_DNA"/>
</dbReference>
<dbReference type="InterPro" id="IPR025160">
    <property type="entry name" value="AATF"/>
</dbReference>
<evidence type="ECO:0000259" key="3">
    <source>
        <dbReference type="Pfam" id="PF08164"/>
    </source>
</evidence>
<dbReference type="PANTHER" id="PTHR15565">
    <property type="entry name" value="AATF PROTEIN APOPTOSIS ANTAGONIZING TRANSCRIPTION FACTOR"/>
    <property type="match status" value="1"/>
</dbReference>
<dbReference type="InterPro" id="IPR012617">
    <property type="entry name" value="AATF_C"/>
</dbReference>
<keyword evidence="6" id="KW-1185">Reference proteome</keyword>
<dbReference type="Pfam" id="PF08164">
    <property type="entry name" value="TRAUB"/>
    <property type="match status" value="1"/>
</dbReference>
<organism evidence="5 6">
    <name type="scientific">Asbolus verrucosus</name>
    <name type="common">Desert ironclad beetle</name>
    <dbReference type="NCBI Taxonomy" id="1661398"/>
    <lineage>
        <taxon>Eukaryota</taxon>
        <taxon>Metazoa</taxon>
        <taxon>Ecdysozoa</taxon>
        <taxon>Arthropoda</taxon>
        <taxon>Hexapoda</taxon>
        <taxon>Insecta</taxon>
        <taxon>Pterygota</taxon>
        <taxon>Neoptera</taxon>
        <taxon>Endopterygota</taxon>
        <taxon>Coleoptera</taxon>
        <taxon>Polyphaga</taxon>
        <taxon>Cucujiformia</taxon>
        <taxon>Tenebrionidae</taxon>
        <taxon>Pimeliinae</taxon>
        <taxon>Asbolus</taxon>
    </lineage>
</organism>
<reference evidence="5 6" key="1">
    <citation type="submission" date="2017-03" db="EMBL/GenBank/DDBJ databases">
        <title>Genome of the blue death feigning beetle - Asbolus verrucosus.</title>
        <authorList>
            <person name="Rider S.D."/>
        </authorList>
    </citation>
    <scope>NUCLEOTIDE SEQUENCE [LARGE SCALE GENOMIC DNA]</scope>
    <source>
        <strain evidence="5">Butters</strain>
        <tissue evidence="5">Head and leg muscle</tissue>
    </source>
</reference>
<evidence type="ECO:0000313" key="5">
    <source>
        <dbReference type="EMBL" id="RZC41827.1"/>
    </source>
</evidence>
<dbReference type="STRING" id="1661398.A0A482WAM3"/>
<feature type="region of interest" description="Disordered" evidence="2">
    <location>
        <begin position="146"/>
        <end position="188"/>
    </location>
</feature>
<name>A0A482WAM3_ASBVE</name>
<feature type="compositionally biased region" description="Basic and acidic residues" evidence="2">
    <location>
        <begin position="94"/>
        <end position="106"/>
    </location>
</feature>
<comment type="similarity">
    <text evidence="1">Belongs to the AATF family.</text>
</comment>
<sequence length="370" mass="42678">MKNQATGSLADKIAGILNTAPSSFDPEEDPVDGTNAQVSHEDAEDVSEEEILSKFRRKNIDLLADVDEKYAGRKTSRKGLRESSDEDEIANKMPHSDKFNEIKQESGAEFSSRISETKISLCGTLDKLLSLQKVLLKQYPETKNLDKETKKNSTDNDEDEEIPSDTDPEESKQQEETTPIKTLKKRKLADYESEIHEQHMKYKDYRNKVIQKWNDKTRVILKGGATSHSILDQIEYNLSNKDKLIKRTQQKRSQYAIVGENEETGEEYNTEIFDDDDFYHQLLRELIEVKSADVTDPVQLGRQWIQLQNLRSKMKRKVDTKATKGRRIRYAIHNKLVNFMAPIDEELWTDEAKTELYNSLFGKNQPVIDV</sequence>
<proteinExistence type="inferred from homology"/>
<dbReference type="InterPro" id="IPR039223">
    <property type="entry name" value="AATF/Bfr2"/>
</dbReference>
<accession>A0A482WAM3</accession>
<gene>
    <name evidence="5" type="ORF">BDFB_005467</name>
</gene>
<evidence type="ECO:0000256" key="1">
    <source>
        <dbReference type="ARBA" id="ARBA00008966"/>
    </source>
</evidence>
<feature type="region of interest" description="Disordered" evidence="2">
    <location>
        <begin position="71"/>
        <end position="106"/>
    </location>
</feature>
<evidence type="ECO:0000256" key="2">
    <source>
        <dbReference type="SAM" id="MobiDB-lite"/>
    </source>
</evidence>
<dbReference type="GO" id="GO:0005730">
    <property type="term" value="C:nucleolus"/>
    <property type="evidence" value="ECO:0007669"/>
    <property type="project" value="TreeGrafter"/>
</dbReference>
<evidence type="ECO:0000313" key="6">
    <source>
        <dbReference type="Proteomes" id="UP000292052"/>
    </source>
</evidence>
<comment type="caution">
    <text evidence="5">The sequence shown here is derived from an EMBL/GenBank/DDBJ whole genome shotgun (WGS) entry which is preliminary data.</text>
</comment>
<protein>
    <submittedName>
        <fullName evidence="5">AATF</fullName>
    </submittedName>
</protein>
<dbReference type="AlphaFoldDB" id="A0A482WAM3"/>
<feature type="compositionally biased region" description="Acidic residues" evidence="2">
    <location>
        <begin position="155"/>
        <end position="168"/>
    </location>
</feature>
<feature type="region of interest" description="Disordered" evidence="2">
    <location>
        <begin position="17"/>
        <end position="50"/>
    </location>
</feature>
<feature type="domain" description="Apoptosis-antagonizing transcription factor C-terminal" evidence="3">
    <location>
        <begin position="279"/>
        <end position="361"/>
    </location>
</feature>
<dbReference type="PANTHER" id="PTHR15565:SF0">
    <property type="entry name" value="PROTEIN AATF"/>
    <property type="match status" value="1"/>
</dbReference>
<dbReference type="Proteomes" id="UP000292052">
    <property type="component" value="Unassembled WGS sequence"/>
</dbReference>
<feature type="domain" description="AATF leucine zipper-containing" evidence="4">
    <location>
        <begin position="90"/>
        <end position="216"/>
    </location>
</feature>